<dbReference type="InterPro" id="IPR011990">
    <property type="entry name" value="TPR-like_helical_dom_sf"/>
</dbReference>
<dbReference type="GO" id="GO:0051879">
    <property type="term" value="F:Hsp90 protein binding"/>
    <property type="evidence" value="ECO:0007669"/>
    <property type="project" value="TreeGrafter"/>
</dbReference>
<dbReference type="Pfam" id="PF13181">
    <property type="entry name" value="TPR_8"/>
    <property type="match status" value="1"/>
</dbReference>
<dbReference type="EMBL" id="CP011129">
    <property type="protein sequence ID" value="ALN80084.1"/>
    <property type="molecule type" value="Genomic_DNA"/>
</dbReference>
<accession>A0A0S2F9C9</accession>
<dbReference type="eggNOG" id="COG0457">
    <property type="taxonomic scope" value="Bacteria"/>
</dbReference>
<dbReference type="Proteomes" id="UP000060787">
    <property type="component" value="Chromosome"/>
</dbReference>
<feature type="repeat" description="TPR" evidence="3">
    <location>
        <begin position="217"/>
        <end position="250"/>
    </location>
</feature>
<name>A0A0S2F9C9_LYSAN</name>
<feature type="repeat" description="TPR" evidence="3">
    <location>
        <begin position="257"/>
        <end position="290"/>
    </location>
</feature>
<evidence type="ECO:0000313" key="4">
    <source>
        <dbReference type="EMBL" id="ALN80084.1"/>
    </source>
</evidence>
<dbReference type="PATRIC" id="fig|84531.8.peg.1961"/>
<evidence type="ECO:0000256" key="3">
    <source>
        <dbReference type="PROSITE-ProRule" id="PRU00339"/>
    </source>
</evidence>
<keyword evidence="1" id="KW-0677">Repeat</keyword>
<dbReference type="PANTHER" id="PTHR22904">
    <property type="entry name" value="TPR REPEAT CONTAINING PROTEIN"/>
    <property type="match status" value="1"/>
</dbReference>
<gene>
    <name evidence="4" type="ORF">LA76x_1940</name>
</gene>
<protein>
    <submittedName>
        <fullName evidence="4">TPR repeat family protein</fullName>
    </submittedName>
</protein>
<reference evidence="4 5" key="1">
    <citation type="journal article" date="2015" name="BMC Genomics">
        <title>Comparative genomics and metabolic profiling of the genus Lysobacter.</title>
        <authorList>
            <person name="de Bruijn I."/>
            <person name="Cheng X."/>
            <person name="de Jager V."/>
            <person name="Exposito R.G."/>
            <person name="Watrous J."/>
            <person name="Patel N."/>
            <person name="Postma J."/>
            <person name="Dorrestein P.C."/>
            <person name="Kobayashi D."/>
            <person name="Raaijmakers J.M."/>
        </authorList>
    </citation>
    <scope>NUCLEOTIDE SEQUENCE [LARGE SCALE GENOMIC DNA]</scope>
    <source>
        <strain evidence="4 5">76</strain>
    </source>
</reference>
<dbReference type="Pfam" id="PF13414">
    <property type="entry name" value="TPR_11"/>
    <property type="match status" value="1"/>
</dbReference>
<dbReference type="STRING" id="84531.LA76x_1940"/>
<dbReference type="InterPro" id="IPR019734">
    <property type="entry name" value="TPR_rpt"/>
</dbReference>
<evidence type="ECO:0000256" key="2">
    <source>
        <dbReference type="ARBA" id="ARBA00022803"/>
    </source>
</evidence>
<organism evidence="4 5">
    <name type="scientific">Lysobacter antibioticus</name>
    <dbReference type="NCBI Taxonomy" id="84531"/>
    <lineage>
        <taxon>Bacteria</taxon>
        <taxon>Pseudomonadati</taxon>
        <taxon>Pseudomonadota</taxon>
        <taxon>Gammaproteobacteria</taxon>
        <taxon>Lysobacterales</taxon>
        <taxon>Lysobacteraceae</taxon>
        <taxon>Lysobacter</taxon>
    </lineage>
</organism>
<keyword evidence="5" id="KW-1185">Reference proteome</keyword>
<dbReference type="SUPFAM" id="SSF48452">
    <property type="entry name" value="TPR-like"/>
    <property type="match status" value="1"/>
</dbReference>
<dbReference type="KEGG" id="lab:LA76x_1940"/>
<evidence type="ECO:0000313" key="5">
    <source>
        <dbReference type="Proteomes" id="UP000060787"/>
    </source>
</evidence>
<dbReference type="SMART" id="SM00028">
    <property type="entry name" value="TPR"/>
    <property type="match status" value="3"/>
</dbReference>
<keyword evidence="2 3" id="KW-0802">TPR repeat</keyword>
<evidence type="ECO:0000256" key="1">
    <source>
        <dbReference type="ARBA" id="ARBA00022737"/>
    </source>
</evidence>
<proteinExistence type="predicted"/>
<dbReference type="Gene3D" id="1.25.40.10">
    <property type="entry name" value="Tetratricopeptide repeat domain"/>
    <property type="match status" value="1"/>
</dbReference>
<feature type="repeat" description="TPR" evidence="3">
    <location>
        <begin position="183"/>
        <end position="216"/>
    </location>
</feature>
<dbReference type="PANTHER" id="PTHR22904:SF523">
    <property type="entry name" value="STRESS-INDUCED-PHOSPHOPROTEIN 1"/>
    <property type="match status" value="1"/>
</dbReference>
<sequence>MLCGGTAQASSPTGRTSLDGLRIVLSWNAAEADLDSHLSYPDHHVYFERKISDDARLDVDDGARKSPETMTLLRKRAGYGYTYAVHDFGNRSRPEASALSRSGAQVSLYLGEQLLRSYPVPQNRPGNLWRVFRIDGEGRFQDIDRIDASTAQAERIDTELDRLDGAGDDAGGDEIEAGLAGPAAHANQRGEAAYRAGNLEGAVALYQQSIELDPDFALAYSNLGLAYVKLGRSAEAIWASRKAIALARGANATAIRAGAYYNIGKLFEEAGRYDEAMSNYLSAKREQTHPTYDKAIERVRGL</sequence>
<dbReference type="PROSITE" id="PS50005">
    <property type="entry name" value="TPR"/>
    <property type="match status" value="3"/>
</dbReference>
<dbReference type="AlphaFoldDB" id="A0A0S2F9C9"/>